<evidence type="ECO:0000313" key="2">
    <source>
        <dbReference type="EMBL" id="EDQ99769.1"/>
    </source>
</evidence>
<dbReference type="HOGENOM" id="CLU_719743_0_0_1"/>
<proteinExistence type="predicted"/>
<name>B0E067_LACBS</name>
<dbReference type="Proteomes" id="UP000001194">
    <property type="component" value="Unassembled WGS sequence"/>
</dbReference>
<dbReference type="STRING" id="486041.B0E067"/>
<dbReference type="KEGG" id="lbc:LACBIDRAFT_315253"/>
<dbReference type="RefSeq" id="XP_001889605.1">
    <property type="nucleotide sequence ID" value="XM_001889570.1"/>
</dbReference>
<feature type="compositionally biased region" description="Acidic residues" evidence="1">
    <location>
        <begin position="60"/>
        <end position="74"/>
    </location>
</feature>
<dbReference type="OrthoDB" id="3067228at2759"/>
<feature type="region of interest" description="Disordered" evidence="1">
    <location>
        <begin position="57"/>
        <end position="131"/>
    </location>
</feature>
<sequence>MMRLSKSRAQQPATKGFRRVFHSPKKRRNSCKTSTQVTYLGQVDKLCRVQEVLARLLADPGEEEDDEGGDECEGSMEVPGDLGNSGSGFAWGEGDRDGDGDDFSMPDNGIDVDLCPSTPQKSDPIPPKTPIPAKVQRTGPDAEANLLYQQWQALIPRLVSPFLSFISATHGKKTFPLNGPFLYILLADFDTFEVTSCECQDIMETLILHGLFPTSPTQPWMAVSIILIQHYNTLFECAWDAVYAYSHAVNLVYGCRGFVHRNYQGEIIQDAFRQGLGHAIQWYDSLQVQIEQELKAATVAGDATTPCSSETNLATITTPEAPIPKQLTPDYSLAEPPLSLVKLTPDDSPPEHPVPLVECARVLQQRCPACFGLRTFGCSGAMYV</sequence>
<dbReference type="GeneID" id="6085247"/>
<feature type="region of interest" description="Disordered" evidence="1">
    <location>
        <begin position="1"/>
        <end position="34"/>
    </location>
</feature>
<evidence type="ECO:0000313" key="3">
    <source>
        <dbReference type="Proteomes" id="UP000001194"/>
    </source>
</evidence>
<organism evidence="3">
    <name type="scientific">Laccaria bicolor (strain S238N-H82 / ATCC MYA-4686)</name>
    <name type="common">Bicoloured deceiver</name>
    <name type="synonym">Laccaria laccata var. bicolor</name>
    <dbReference type="NCBI Taxonomy" id="486041"/>
    <lineage>
        <taxon>Eukaryota</taxon>
        <taxon>Fungi</taxon>
        <taxon>Dikarya</taxon>
        <taxon>Basidiomycota</taxon>
        <taxon>Agaricomycotina</taxon>
        <taxon>Agaricomycetes</taxon>
        <taxon>Agaricomycetidae</taxon>
        <taxon>Agaricales</taxon>
        <taxon>Agaricineae</taxon>
        <taxon>Hydnangiaceae</taxon>
        <taxon>Laccaria</taxon>
    </lineage>
</organism>
<gene>
    <name evidence="2" type="ORF">LACBIDRAFT_315253</name>
</gene>
<reference evidence="2 3" key="1">
    <citation type="journal article" date="2008" name="Nature">
        <title>The genome of Laccaria bicolor provides insights into mycorrhizal symbiosis.</title>
        <authorList>
            <person name="Martin F."/>
            <person name="Aerts A."/>
            <person name="Ahren D."/>
            <person name="Brun A."/>
            <person name="Danchin E.G.J."/>
            <person name="Duchaussoy F."/>
            <person name="Gibon J."/>
            <person name="Kohler A."/>
            <person name="Lindquist E."/>
            <person name="Pereda V."/>
            <person name="Salamov A."/>
            <person name="Shapiro H.J."/>
            <person name="Wuyts J."/>
            <person name="Blaudez D."/>
            <person name="Buee M."/>
            <person name="Brokstein P."/>
            <person name="Canbaeck B."/>
            <person name="Cohen D."/>
            <person name="Courty P.E."/>
            <person name="Coutinho P.M."/>
            <person name="Delaruelle C."/>
            <person name="Detter J.C."/>
            <person name="Deveau A."/>
            <person name="DiFazio S."/>
            <person name="Duplessis S."/>
            <person name="Fraissinet-Tachet L."/>
            <person name="Lucic E."/>
            <person name="Frey-Klett P."/>
            <person name="Fourrey C."/>
            <person name="Feussner I."/>
            <person name="Gay G."/>
            <person name="Grimwood J."/>
            <person name="Hoegger P.J."/>
            <person name="Jain P."/>
            <person name="Kilaru S."/>
            <person name="Labbe J."/>
            <person name="Lin Y.C."/>
            <person name="Legue V."/>
            <person name="Le Tacon F."/>
            <person name="Marmeisse R."/>
            <person name="Melayah D."/>
            <person name="Montanini B."/>
            <person name="Muratet M."/>
            <person name="Nehls U."/>
            <person name="Niculita-Hirzel H."/>
            <person name="Oudot-Le Secq M.P."/>
            <person name="Peter M."/>
            <person name="Quesneville H."/>
            <person name="Rajashekar B."/>
            <person name="Reich M."/>
            <person name="Rouhier N."/>
            <person name="Schmutz J."/>
            <person name="Yin T."/>
            <person name="Chalot M."/>
            <person name="Henrissat B."/>
            <person name="Kuees U."/>
            <person name="Lucas S."/>
            <person name="Van de Peer Y."/>
            <person name="Podila G.K."/>
            <person name="Polle A."/>
            <person name="Pukkila P.J."/>
            <person name="Richardson P.M."/>
            <person name="Rouze P."/>
            <person name="Sanders I.R."/>
            <person name="Stajich J.E."/>
            <person name="Tunlid A."/>
            <person name="Tuskan G."/>
            <person name="Grigoriev I.V."/>
        </authorList>
    </citation>
    <scope>NUCLEOTIDE SEQUENCE [LARGE SCALE GENOMIC DNA]</scope>
    <source>
        <strain evidence="3">S238N-H82 / ATCC MYA-4686</strain>
    </source>
</reference>
<keyword evidence="3" id="KW-1185">Reference proteome</keyword>
<evidence type="ECO:0000256" key="1">
    <source>
        <dbReference type="SAM" id="MobiDB-lite"/>
    </source>
</evidence>
<feature type="compositionally biased region" description="Basic residues" evidence="1">
    <location>
        <begin position="16"/>
        <end position="30"/>
    </location>
</feature>
<dbReference type="InParanoid" id="B0E067"/>
<dbReference type="EMBL" id="DS547159">
    <property type="protein sequence ID" value="EDQ99769.1"/>
    <property type="molecule type" value="Genomic_DNA"/>
</dbReference>
<protein>
    <submittedName>
        <fullName evidence="2">Predicted protein</fullName>
    </submittedName>
</protein>
<accession>B0E067</accession>
<dbReference type="AlphaFoldDB" id="B0E067"/>